<reference evidence="2 3" key="1">
    <citation type="journal article" date="2019" name="Emerg. Microbes Infect.">
        <title>Comprehensive subspecies identification of 175 nontuberculous mycobacteria species based on 7547 genomic profiles.</title>
        <authorList>
            <person name="Matsumoto Y."/>
            <person name="Kinjo T."/>
            <person name="Motooka D."/>
            <person name="Nabeya D."/>
            <person name="Jung N."/>
            <person name="Uechi K."/>
            <person name="Horii T."/>
            <person name="Iida T."/>
            <person name="Fujita J."/>
            <person name="Nakamura S."/>
        </authorList>
    </citation>
    <scope>NUCLEOTIDE SEQUENCE [LARGE SCALE GENOMIC DNA]</scope>
    <source>
        <strain evidence="2 3">JCM 18538</strain>
    </source>
</reference>
<dbReference type="InterPro" id="IPR002575">
    <property type="entry name" value="Aminoglycoside_PTrfase"/>
</dbReference>
<keyword evidence="3" id="KW-1185">Reference proteome</keyword>
<dbReference type="EMBL" id="AP022593">
    <property type="protein sequence ID" value="BBY50853.1"/>
    <property type="molecule type" value="Genomic_DNA"/>
</dbReference>
<dbReference type="Proteomes" id="UP000467428">
    <property type="component" value="Chromosome"/>
</dbReference>
<dbReference type="SUPFAM" id="SSF56112">
    <property type="entry name" value="Protein kinase-like (PK-like)"/>
    <property type="match status" value="1"/>
</dbReference>
<dbReference type="PANTHER" id="PTHR11012:SF30">
    <property type="entry name" value="PROTEIN KINASE-LIKE DOMAIN-CONTAINING"/>
    <property type="match status" value="1"/>
</dbReference>
<dbReference type="Pfam" id="PF01636">
    <property type="entry name" value="APH"/>
    <property type="match status" value="1"/>
</dbReference>
<organism evidence="2 3">
    <name type="scientific">Mycolicibacterium arabiense</name>
    <dbReference type="NCBI Taxonomy" id="1286181"/>
    <lineage>
        <taxon>Bacteria</taxon>
        <taxon>Bacillati</taxon>
        <taxon>Actinomycetota</taxon>
        <taxon>Actinomycetes</taxon>
        <taxon>Mycobacteriales</taxon>
        <taxon>Mycobacteriaceae</taxon>
        <taxon>Mycolicibacterium</taxon>
    </lineage>
</organism>
<dbReference type="InterPro" id="IPR011009">
    <property type="entry name" value="Kinase-like_dom_sf"/>
</dbReference>
<sequence length="357" mass="39399">MTTALAVPHDWTEITREWLTAALADRHPDAVVDGVTVDMRDDGTNRRARLAVTYASGSGPASVFVKAVDPDHKAMIKMTSGLLHEPRLFNSNLELPLEHPLVYAAVIDEAEEDFLLVMEDLAARGADPRDATRPLSVEQATDGVRGLARMHGRFWGHRLDRPELGWLEPFVPWDGMQYAPLPAALERLGDDAPASVHALTIDGLIDDVWKPYVRTLTIGPTTLLHGDAHVGNTYVVPDGRDSTVGFLDWQVARRGNFALDLGYFLQGALTTEDRRRHEGAILEAYRDALDLPTDELPSLDEVWLRYRASVAHGLTLWLCTASAGELWQRPDIALALAQRYSAAYEDLQTAAAIADLV</sequence>
<evidence type="ECO:0000313" key="2">
    <source>
        <dbReference type="EMBL" id="BBY50853.1"/>
    </source>
</evidence>
<protein>
    <submittedName>
        <fullName evidence="2">Aminoglycoside phosphotransferase</fullName>
    </submittedName>
</protein>
<dbReference type="SMART" id="SM00587">
    <property type="entry name" value="CHK"/>
    <property type="match status" value="1"/>
</dbReference>
<dbReference type="AlphaFoldDB" id="A0A7I7S2C9"/>
<name>A0A7I7S2C9_9MYCO</name>
<dbReference type="InterPro" id="IPR015897">
    <property type="entry name" value="CHK_kinase-like"/>
</dbReference>
<keyword evidence="2" id="KW-0808">Transferase</keyword>
<geneLocation type="plasmid" evidence="3">
    <name>pjcm18538 dna</name>
</geneLocation>
<dbReference type="PANTHER" id="PTHR11012">
    <property type="entry name" value="PROTEIN KINASE-LIKE DOMAIN-CONTAINING"/>
    <property type="match status" value="1"/>
</dbReference>
<dbReference type="Gene3D" id="3.90.1200.10">
    <property type="match status" value="1"/>
</dbReference>
<dbReference type="KEGG" id="marz:MARA_43210"/>
<feature type="domain" description="CHK kinase-like" evidence="1">
    <location>
        <begin position="116"/>
        <end position="295"/>
    </location>
</feature>
<evidence type="ECO:0000259" key="1">
    <source>
        <dbReference type="SMART" id="SM00587"/>
    </source>
</evidence>
<proteinExistence type="predicted"/>
<dbReference type="GO" id="GO:0016740">
    <property type="term" value="F:transferase activity"/>
    <property type="evidence" value="ECO:0007669"/>
    <property type="project" value="UniProtKB-KW"/>
</dbReference>
<gene>
    <name evidence="2" type="ORF">MARA_43210</name>
</gene>
<dbReference type="RefSeq" id="WP_163920561.1">
    <property type="nucleotide sequence ID" value="NZ_AP022593.1"/>
</dbReference>
<accession>A0A7I7S2C9</accession>
<evidence type="ECO:0000313" key="3">
    <source>
        <dbReference type="Proteomes" id="UP000467428"/>
    </source>
</evidence>